<reference evidence="2" key="1">
    <citation type="submission" date="2020-05" db="EMBL/GenBank/DDBJ databases">
        <title>Mycena genomes resolve the evolution of fungal bioluminescence.</title>
        <authorList>
            <person name="Tsai I.J."/>
        </authorList>
    </citation>
    <scope>NUCLEOTIDE SEQUENCE</scope>
    <source>
        <strain evidence="2">CCC161011</strain>
    </source>
</reference>
<evidence type="ECO:0000256" key="1">
    <source>
        <dbReference type="SAM" id="MobiDB-lite"/>
    </source>
</evidence>
<accession>A0A8H6Y6N8</accession>
<dbReference type="EMBL" id="JACAZI010000008">
    <property type="protein sequence ID" value="KAF7354248.1"/>
    <property type="molecule type" value="Genomic_DNA"/>
</dbReference>
<dbReference type="Proteomes" id="UP000620124">
    <property type="component" value="Unassembled WGS sequence"/>
</dbReference>
<organism evidence="2 3">
    <name type="scientific">Mycena venus</name>
    <dbReference type="NCBI Taxonomy" id="2733690"/>
    <lineage>
        <taxon>Eukaryota</taxon>
        <taxon>Fungi</taxon>
        <taxon>Dikarya</taxon>
        <taxon>Basidiomycota</taxon>
        <taxon>Agaricomycotina</taxon>
        <taxon>Agaricomycetes</taxon>
        <taxon>Agaricomycetidae</taxon>
        <taxon>Agaricales</taxon>
        <taxon>Marasmiineae</taxon>
        <taxon>Mycenaceae</taxon>
        <taxon>Mycena</taxon>
    </lineage>
</organism>
<name>A0A8H6Y6N8_9AGAR</name>
<feature type="region of interest" description="Disordered" evidence="1">
    <location>
        <begin position="50"/>
        <end position="70"/>
    </location>
</feature>
<gene>
    <name evidence="2" type="ORF">MVEN_01112800</name>
</gene>
<comment type="caution">
    <text evidence="2">The sequence shown here is derived from an EMBL/GenBank/DDBJ whole genome shotgun (WGS) entry which is preliminary data.</text>
</comment>
<keyword evidence="3" id="KW-1185">Reference proteome</keyword>
<evidence type="ECO:0000313" key="2">
    <source>
        <dbReference type="EMBL" id="KAF7354248.1"/>
    </source>
</evidence>
<dbReference type="AlphaFoldDB" id="A0A8H6Y6N8"/>
<evidence type="ECO:0000313" key="3">
    <source>
        <dbReference type="Proteomes" id="UP000620124"/>
    </source>
</evidence>
<dbReference type="OrthoDB" id="10261408at2759"/>
<proteinExistence type="predicted"/>
<sequence>MPPARNVENASGNVTVNYPACRTHLCEYRALPGHVYEPIEVPHRRRCQEAEVAHSIQSTSPPKSVQRPPQIHDPMPLISRRQYTPSDGGESHFSHQPACPSHPIYPILTAPITAEELRSLDDYFALFDKFDNFGVSESFRTCDNYSSASSDDGLNLRMDFWAGFDETSYAM</sequence>
<protein>
    <submittedName>
        <fullName evidence="2">Uncharacterized protein</fullName>
    </submittedName>
</protein>